<accession>A0A319ESM4</accession>
<name>A0A319ESM4_ASPSB</name>
<dbReference type="InterPro" id="IPR013094">
    <property type="entry name" value="AB_hydrolase_3"/>
</dbReference>
<dbReference type="EMBL" id="KZ826374">
    <property type="protein sequence ID" value="PYI03989.1"/>
    <property type="molecule type" value="Genomic_DNA"/>
</dbReference>
<reference evidence="3 4" key="1">
    <citation type="submission" date="2018-02" db="EMBL/GenBank/DDBJ databases">
        <title>The genomes of Aspergillus section Nigri reveals drivers in fungal speciation.</title>
        <authorList>
            <consortium name="DOE Joint Genome Institute"/>
            <person name="Vesth T.C."/>
            <person name="Nybo J."/>
            <person name="Theobald S."/>
            <person name="Brandl J."/>
            <person name="Frisvad J.C."/>
            <person name="Nielsen K.F."/>
            <person name="Lyhne E.K."/>
            <person name="Kogle M.E."/>
            <person name="Kuo A."/>
            <person name="Riley R."/>
            <person name="Clum A."/>
            <person name="Nolan M."/>
            <person name="Lipzen A."/>
            <person name="Salamov A."/>
            <person name="Henrissat B."/>
            <person name="Wiebenga A."/>
            <person name="De vries R.P."/>
            <person name="Grigoriev I.V."/>
            <person name="Mortensen U.H."/>
            <person name="Andersen M.R."/>
            <person name="Baker S.E."/>
        </authorList>
    </citation>
    <scope>NUCLEOTIDE SEQUENCE [LARGE SCALE GENOMIC DNA]</scope>
    <source>
        <strain evidence="3 4">CBS 121057</strain>
    </source>
</reference>
<dbReference type="AlphaFoldDB" id="A0A319ESM4"/>
<dbReference type="OrthoDB" id="5354320at2759"/>
<dbReference type="InterPro" id="IPR029058">
    <property type="entry name" value="AB_hydrolase_fold"/>
</dbReference>
<dbReference type="InterPro" id="IPR050300">
    <property type="entry name" value="GDXG_lipolytic_enzyme"/>
</dbReference>
<keyword evidence="1" id="KW-0378">Hydrolase</keyword>
<sequence>MSTPAEQRELVKRTCQKYRASPWTPITQIQRETSRDPRARGGVWIGRTVFPGPAKDGPILDVGVEFIGSKPKGKKDAPELDLTEEKLRVLLKEYDSEMTILYIHGGGLYFGSPAQSRAASARLAKMTKAPVASIKYRLAPSHTFPAPILDTLVAYAGLLYPPPGAPYRTVPADKIILAGNSSNLCFGLTNYDQCDALPSWHKNGGYDIIGVLQPPLMAGFPTDGIWPANSPREHAYCVAATLDHELRGQGFAESDLGRSVAVRWLMPDCRKEDLGSPENLAPLPCAEVRRRMREYNATRPVWTERLGVARL</sequence>
<dbReference type="GO" id="GO:0016787">
    <property type="term" value="F:hydrolase activity"/>
    <property type="evidence" value="ECO:0007669"/>
    <property type="project" value="UniProtKB-KW"/>
</dbReference>
<dbReference type="PANTHER" id="PTHR48081:SF8">
    <property type="entry name" value="ALPHA_BETA HYDROLASE FOLD-3 DOMAIN-CONTAINING PROTEIN-RELATED"/>
    <property type="match status" value="1"/>
</dbReference>
<evidence type="ECO:0000313" key="3">
    <source>
        <dbReference type="EMBL" id="PYI03989.1"/>
    </source>
</evidence>
<evidence type="ECO:0000256" key="1">
    <source>
        <dbReference type="ARBA" id="ARBA00022801"/>
    </source>
</evidence>
<protein>
    <recommendedName>
        <fullName evidence="2">Alpha/beta hydrolase fold-3 domain-containing protein</fullName>
    </recommendedName>
</protein>
<dbReference type="Pfam" id="PF07859">
    <property type="entry name" value="Abhydrolase_3"/>
    <property type="match status" value="1"/>
</dbReference>
<feature type="domain" description="Alpha/beta hydrolase fold-3" evidence="2">
    <location>
        <begin position="100"/>
        <end position="181"/>
    </location>
</feature>
<keyword evidence="4" id="KW-1185">Reference proteome</keyword>
<dbReference type="SUPFAM" id="SSF53474">
    <property type="entry name" value="alpha/beta-Hydrolases"/>
    <property type="match status" value="1"/>
</dbReference>
<gene>
    <name evidence="3" type="ORF">BO78DRAFT_450889</name>
</gene>
<dbReference type="STRING" id="1448318.A0A319ESM4"/>
<dbReference type="Gene3D" id="3.40.50.1820">
    <property type="entry name" value="alpha/beta hydrolase"/>
    <property type="match status" value="1"/>
</dbReference>
<dbReference type="VEuPathDB" id="FungiDB:BO78DRAFT_450889"/>
<proteinExistence type="predicted"/>
<evidence type="ECO:0000259" key="2">
    <source>
        <dbReference type="Pfam" id="PF07859"/>
    </source>
</evidence>
<organism evidence="3 4">
    <name type="scientific">Aspergillus sclerotiicarbonarius (strain CBS 121057 / IBT 28362)</name>
    <dbReference type="NCBI Taxonomy" id="1448318"/>
    <lineage>
        <taxon>Eukaryota</taxon>
        <taxon>Fungi</taxon>
        <taxon>Dikarya</taxon>
        <taxon>Ascomycota</taxon>
        <taxon>Pezizomycotina</taxon>
        <taxon>Eurotiomycetes</taxon>
        <taxon>Eurotiomycetidae</taxon>
        <taxon>Eurotiales</taxon>
        <taxon>Aspergillaceae</taxon>
        <taxon>Aspergillus</taxon>
        <taxon>Aspergillus subgen. Circumdati</taxon>
    </lineage>
</organism>
<evidence type="ECO:0000313" key="4">
    <source>
        <dbReference type="Proteomes" id="UP000248423"/>
    </source>
</evidence>
<dbReference type="PANTHER" id="PTHR48081">
    <property type="entry name" value="AB HYDROLASE SUPERFAMILY PROTEIN C4A8.06C"/>
    <property type="match status" value="1"/>
</dbReference>
<dbReference type="Proteomes" id="UP000248423">
    <property type="component" value="Unassembled WGS sequence"/>
</dbReference>